<proteinExistence type="predicted"/>
<dbReference type="Proteomes" id="UP000799424">
    <property type="component" value="Unassembled WGS sequence"/>
</dbReference>
<organism evidence="1 2">
    <name type="scientific">Ophiobolus disseminans</name>
    <dbReference type="NCBI Taxonomy" id="1469910"/>
    <lineage>
        <taxon>Eukaryota</taxon>
        <taxon>Fungi</taxon>
        <taxon>Dikarya</taxon>
        <taxon>Ascomycota</taxon>
        <taxon>Pezizomycotina</taxon>
        <taxon>Dothideomycetes</taxon>
        <taxon>Pleosporomycetidae</taxon>
        <taxon>Pleosporales</taxon>
        <taxon>Pleosporineae</taxon>
        <taxon>Phaeosphaeriaceae</taxon>
        <taxon>Ophiobolus</taxon>
    </lineage>
</organism>
<sequence>MTTNEAKPVSATEIMAKVKELAANQPRYASVGKLIERYEQTVLRAADTFADHVRDSDSVACSKEELQTFIKYFEECEGKTEKLVDCVISTLLLNFINTSDSSKAPLARLQGLPEKFASICATEDKVEHRRTHQLICESLAECREALDEFELDGSEWSWLTKASFSDVERDSVFRGAGEKAALQKAWTQSMAVLLAVEGLVRIFYKIGVIDCPDKESD</sequence>
<evidence type="ECO:0000313" key="2">
    <source>
        <dbReference type="Proteomes" id="UP000799424"/>
    </source>
</evidence>
<reference evidence="1" key="1">
    <citation type="journal article" date="2020" name="Stud. Mycol.">
        <title>101 Dothideomycetes genomes: a test case for predicting lifestyles and emergence of pathogens.</title>
        <authorList>
            <person name="Haridas S."/>
            <person name="Albert R."/>
            <person name="Binder M."/>
            <person name="Bloem J."/>
            <person name="Labutti K."/>
            <person name="Salamov A."/>
            <person name="Andreopoulos B."/>
            <person name="Baker S."/>
            <person name="Barry K."/>
            <person name="Bills G."/>
            <person name="Bluhm B."/>
            <person name="Cannon C."/>
            <person name="Castanera R."/>
            <person name="Culley D."/>
            <person name="Daum C."/>
            <person name="Ezra D."/>
            <person name="Gonzalez J."/>
            <person name="Henrissat B."/>
            <person name="Kuo A."/>
            <person name="Liang C."/>
            <person name="Lipzen A."/>
            <person name="Lutzoni F."/>
            <person name="Magnuson J."/>
            <person name="Mondo S."/>
            <person name="Nolan M."/>
            <person name="Ohm R."/>
            <person name="Pangilinan J."/>
            <person name="Park H.-J."/>
            <person name="Ramirez L."/>
            <person name="Alfaro M."/>
            <person name="Sun H."/>
            <person name="Tritt A."/>
            <person name="Yoshinaga Y."/>
            <person name="Zwiers L.-H."/>
            <person name="Turgeon B."/>
            <person name="Goodwin S."/>
            <person name="Spatafora J."/>
            <person name="Crous P."/>
            <person name="Grigoriev I."/>
        </authorList>
    </citation>
    <scope>NUCLEOTIDE SEQUENCE</scope>
    <source>
        <strain evidence="1">CBS 113818</strain>
    </source>
</reference>
<keyword evidence="2" id="KW-1185">Reference proteome</keyword>
<evidence type="ECO:0000313" key="1">
    <source>
        <dbReference type="EMBL" id="KAF2826922.1"/>
    </source>
</evidence>
<name>A0A6A7A0R9_9PLEO</name>
<gene>
    <name evidence="1" type="ORF">CC86DRAFT_22391</name>
</gene>
<dbReference type="AlphaFoldDB" id="A0A6A7A0R9"/>
<dbReference type="EMBL" id="MU006225">
    <property type="protein sequence ID" value="KAF2826922.1"/>
    <property type="molecule type" value="Genomic_DNA"/>
</dbReference>
<accession>A0A6A7A0R9</accession>
<protein>
    <submittedName>
        <fullName evidence="1">Uncharacterized protein</fullName>
    </submittedName>
</protein>